<dbReference type="RefSeq" id="WP_344865689.1">
    <property type="nucleotide sequence ID" value="NZ_BAAAZN010000014.1"/>
</dbReference>
<dbReference type="CDD" id="cd02883">
    <property type="entry name" value="NUDIX_Hydrolase"/>
    <property type="match status" value="1"/>
</dbReference>
<reference evidence="5" key="1">
    <citation type="journal article" date="2019" name="Int. J. Syst. Evol. Microbiol.">
        <title>The Global Catalogue of Microorganisms (GCM) 10K type strain sequencing project: providing services to taxonomists for standard genome sequencing and annotation.</title>
        <authorList>
            <consortium name="The Broad Institute Genomics Platform"/>
            <consortium name="The Broad Institute Genome Sequencing Center for Infectious Disease"/>
            <person name="Wu L."/>
            <person name="Ma J."/>
        </authorList>
    </citation>
    <scope>NUCLEOTIDE SEQUENCE [LARGE SCALE GENOMIC DNA]</scope>
    <source>
        <strain evidence="5">JCM 16898</strain>
    </source>
</reference>
<organism evidence="4 5">
    <name type="scientific">Amycolatopsis ultiminotia</name>
    <dbReference type="NCBI Taxonomy" id="543629"/>
    <lineage>
        <taxon>Bacteria</taxon>
        <taxon>Bacillati</taxon>
        <taxon>Actinomycetota</taxon>
        <taxon>Actinomycetes</taxon>
        <taxon>Pseudonocardiales</taxon>
        <taxon>Pseudonocardiaceae</taxon>
        <taxon>Amycolatopsis</taxon>
    </lineage>
</organism>
<name>A0ABP6XME9_9PSEU</name>
<dbReference type="InterPro" id="IPR015797">
    <property type="entry name" value="NUDIX_hydrolase-like_dom_sf"/>
</dbReference>
<comment type="caution">
    <text evidence="4">The sequence shown here is derived from an EMBL/GenBank/DDBJ whole genome shotgun (WGS) entry which is preliminary data.</text>
</comment>
<keyword evidence="5" id="KW-1185">Reference proteome</keyword>
<dbReference type="PROSITE" id="PS00893">
    <property type="entry name" value="NUDIX_BOX"/>
    <property type="match status" value="1"/>
</dbReference>
<dbReference type="InterPro" id="IPR020084">
    <property type="entry name" value="NUDIX_hydrolase_CS"/>
</dbReference>
<comment type="cofactor">
    <cofactor evidence="1">
        <name>Mg(2+)</name>
        <dbReference type="ChEBI" id="CHEBI:18420"/>
    </cofactor>
</comment>
<accession>A0ABP6XME9</accession>
<feature type="domain" description="Nudix hydrolase" evidence="3">
    <location>
        <begin position="6"/>
        <end position="131"/>
    </location>
</feature>
<dbReference type="InterPro" id="IPR000086">
    <property type="entry name" value="NUDIX_hydrolase_dom"/>
</dbReference>
<sequence>MDDQDKISLRCSALVLRRDTVLLCRRSDDWVLPGGTPHHGESVGACVRRETREETGLAVHPTSVAFVLDATNASVGHHLMEIVLYAEDESGGNADPDHREAGLHPQFVPLDGLAGLGLRPPIAGHIRGFHAGGARRTAAYLGNVWRPANGS</sequence>
<dbReference type="Proteomes" id="UP001500689">
    <property type="component" value="Unassembled WGS sequence"/>
</dbReference>
<gene>
    <name evidence="4" type="ORF">GCM10022222_59370</name>
</gene>
<dbReference type="PANTHER" id="PTHR43046">
    <property type="entry name" value="GDP-MANNOSE MANNOSYL HYDROLASE"/>
    <property type="match status" value="1"/>
</dbReference>
<evidence type="ECO:0000313" key="4">
    <source>
        <dbReference type="EMBL" id="GAA3567536.1"/>
    </source>
</evidence>
<keyword evidence="2" id="KW-0378">Hydrolase</keyword>
<dbReference type="SUPFAM" id="SSF55811">
    <property type="entry name" value="Nudix"/>
    <property type="match status" value="1"/>
</dbReference>
<dbReference type="PANTHER" id="PTHR43046:SF16">
    <property type="entry name" value="ADP-RIBOSE PYROPHOSPHATASE YJHB-RELATED"/>
    <property type="match status" value="1"/>
</dbReference>
<evidence type="ECO:0000256" key="1">
    <source>
        <dbReference type="ARBA" id="ARBA00001946"/>
    </source>
</evidence>
<evidence type="ECO:0000256" key="2">
    <source>
        <dbReference type="ARBA" id="ARBA00022801"/>
    </source>
</evidence>
<proteinExistence type="predicted"/>
<evidence type="ECO:0000259" key="3">
    <source>
        <dbReference type="PROSITE" id="PS51462"/>
    </source>
</evidence>
<dbReference type="Gene3D" id="3.90.79.10">
    <property type="entry name" value="Nucleoside Triphosphate Pyrophosphohydrolase"/>
    <property type="match status" value="1"/>
</dbReference>
<protein>
    <submittedName>
        <fullName evidence="4">NUDIX domain-containing protein</fullName>
    </submittedName>
</protein>
<evidence type="ECO:0000313" key="5">
    <source>
        <dbReference type="Proteomes" id="UP001500689"/>
    </source>
</evidence>
<dbReference type="EMBL" id="BAAAZN010000014">
    <property type="protein sequence ID" value="GAA3567536.1"/>
    <property type="molecule type" value="Genomic_DNA"/>
</dbReference>
<dbReference type="Pfam" id="PF00293">
    <property type="entry name" value="NUDIX"/>
    <property type="match status" value="1"/>
</dbReference>
<dbReference type="PROSITE" id="PS51462">
    <property type="entry name" value="NUDIX"/>
    <property type="match status" value="1"/>
</dbReference>